<dbReference type="InterPro" id="IPR029035">
    <property type="entry name" value="DHS-like_NAD/FAD-binding_dom"/>
</dbReference>
<dbReference type="Gene3D" id="3.40.50.1220">
    <property type="entry name" value="TPP-binding domain"/>
    <property type="match status" value="1"/>
</dbReference>
<dbReference type="SUPFAM" id="SSF52402">
    <property type="entry name" value="Adenine nucleotide alpha hydrolases-like"/>
    <property type="match status" value="1"/>
</dbReference>
<keyword evidence="3" id="KW-0274">FAD</keyword>
<comment type="similarity">
    <text evidence="1">Belongs to the ETF alpha-subunit/FixB family.</text>
</comment>
<dbReference type="PIRSF" id="PIRSF000089">
    <property type="entry name" value="Electra_flavoP_a"/>
    <property type="match status" value="1"/>
</dbReference>
<keyword evidence="2" id="KW-0285">Flavoprotein</keyword>
<dbReference type="KEGG" id="rher:EHE19_015375"/>
<dbReference type="SUPFAM" id="SSF52467">
    <property type="entry name" value="DHS-like NAD/FAD-binding domain"/>
    <property type="match status" value="1"/>
</dbReference>
<dbReference type="GO" id="GO:0033539">
    <property type="term" value="P:fatty acid beta-oxidation using acyl-CoA dehydrogenase"/>
    <property type="evidence" value="ECO:0007669"/>
    <property type="project" value="TreeGrafter"/>
</dbReference>
<feature type="binding site" evidence="3">
    <location>
        <begin position="248"/>
        <end position="249"/>
    </location>
    <ligand>
        <name>FAD</name>
        <dbReference type="ChEBI" id="CHEBI:57692"/>
    </ligand>
</feature>
<feature type="binding site" evidence="3">
    <location>
        <position position="300"/>
    </location>
    <ligand>
        <name>FAD</name>
        <dbReference type="ChEBI" id="CHEBI:57692"/>
    </ligand>
</feature>
<dbReference type="Gene3D" id="3.40.50.620">
    <property type="entry name" value="HUPs"/>
    <property type="match status" value="1"/>
</dbReference>
<dbReference type="InterPro" id="IPR033947">
    <property type="entry name" value="ETF_alpha_N"/>
</dbReference>
<dbReference type="InterPro" id="IPR001308">
    <property type="entry name" value="ETF_a/FixB"/>
</dbReference>
<dbReference type="Pfam" id="PF00766">
    <property type="entry name" value="ETF_alpha"/>
    <property type="match status" value="1"/>
</dbReference>
<evidence type="ECO:0000256" key="1">
    <source>
        <dbReference type="ARBA" id="ARBA00005817"/>
    </source>
</evidence>
<keyword evidence="6" id="KW-1185">Reference proteome</keyword>
<dbReference type="CDD" id="cd01715">
    <property type="entry name" value="ETF_alpha"/>
    <property type="match status" value="1"/>
</dbReference>
<feature type="binding site" evidence="3">
    <location>
        <begin position="279"/>
        <end position="286"/>
    </location>
    <ligand>
        <name>FAD</name>
        <dbReference type="ChEBI" id="CHEBI:57692"/>
    </ligand>
</feature>
<dbReference type="PANTHER" id="PTHR43153:SF1">
    <property type="entry name" value="ELECTRON TRANSFER FLAVOPROTEIN SUBUNIT ALPHA, MITOCHONDRIAL"/>
    <property type="match status" value="1"/>
</dbReference>
<dbReference type="GO" id="GO:0009055">
    <property type="term" value="F:electron transfer activity"/>
    <property type="evidence" value="ECO:0007669"/>
    <property type="project" value="InterPro"/>
</dbReference>
<name>A0A7H1VLI5_9FIRM</name>
<dbReference type="EMBL" id="CP061336">
    <property type="protein sequence ID" value="QNU66247.1"/>
    <property type="molecule type" value="Genomic_DNA"/>
</dbReference>
<feature type="binding site" evidence="3">
    <location>
        <position position="223"/>
    </location>
    <ligand>
        <name>FAD</name>
        <dbReference type="ChEBI" id="CHEBI:57692"/>
    </ligand>
</feature>
<reference evidence="5 6" key="1">
    <citation type="submission" date="2020-09" db="EMBL/GenBank/DDBJ databases">
        <title>Characterization and genome sequencing of Ruminiclostridium sp. nov. MA18.</title>
        <authorList>
            <person name="Rettenmaier R."/>
            <person name="Kowollik M.-L."/>
            <person name="Liebl W."/>
            <person name="Zverlov V."/>
        </authorList>
    </citation>
    <scope>NUCLEOTIDE SEQUENCE [LARGE SCALE GENOMIC DNA]</scope>
    <source>
        <strain evidence="5 6">MA18</strain>
    </source>
</reference>
<dbReference type="PANTHER" id="PTHR43153">
    <property type="entry name" value="ELECTRON TRANSFER FLAVOPROTEIN ALPHA"/>
    <property type="match status" value="1"/>
</dbReference>
<dbReference type="InterPro" id="IPR014730">
    <property type="entry name" value="ETF_a/b_N"/>
</dbReference>
<dbReference type="Proteomes" id="UP000306409">
    <property type="component" value="Chromosome"/>
</dbReference>
<organism evidence="5 6">
    <name type="scientific">Ruminiclostridium herbifermentans</name>
    <dbReference type="NCBI Taxonomy" id="2488810"/>
    <lineage>
        <taxon>Bacteria</taxon>
        <taxon>Bacillati</taxon>
        <taxon>Bacillota</taxon>
        <taxon>Clostridia</taxon>
        <taxon>Eubacteriales</taxon>
        <taxon>Oscillospiraceae</taxon>
        <taxon>Ruminiclostridium</taxon>
    </lineage>
</organism>
<evidence type="ECO:0000313" key="6">
    <source>
        <dbReference type="Proteomes" id="UP000306409"/>
    </source>
</evidence>
<gene>
    <name evidence="5" type="ORF">EHE19_015375</name>
</gene>
<evidence type="ECO:0000313" key="5">
    <source>
        <dbReference type="EMBL" id="QNU66247.1"/>
    </source>
</evidence>
<dbReference type="AlphaFoldDB" id="A0A7H1VLI5"/>
<feature type="domain" description="Electron transfer flavoprotein alpha/beta-subunit N-terminal" evidence="4">
    <location>
        <begin position="9"/>
        <end position="201"/>
    </location>
</feature>
<protein>
    <submittedName>
        <fullName evidence="5">Electron transfer flavoprotein subunit alpha/FixB family protein</fullName>
    </submittedName>
</protein>
<comment type="cofactor">
    <cofactor evidence="3">
        <name>FAD</name>
        <dbReference type="ChEBI" id="CHEBI:57692"/>
    </cofactor>
    <text evidence="3">Binds 1 FAD per dimer.</text>
</comment>
<evidence type="ECO:0000259" key="4">
    <source>
        <dbReference type="SMART" id="SM00893"/>
    </source>
</evidence>
<evidence type="ECO:0000256" key="2">
    <source>
        <dbReference type="ARBA" id="ARBA00022630"/>
    </source>
</evidence>
<proteinExistence type="inferred from homology"/>
<dbReference type="SMART" id="SM00893">
    <property type="entry name" value="ETF"/>
    <property type="match status" value="1"/>
</dbReference>
<sequence>MSLNNYKDVFVFIEYHNGVINEDTYRLLSVGKELAIASKERLCAVVIHNNLKDEDAHSLIKYGSDIVYVLENNLSLFQEDLLVDMLTDFCKDYRPNVFLFTGSLLGKSIAPQISYNLKTGLTADCTDLKMDSNDVKILIQKRPAFEGNLYAEIKCQNTRPQMATVKRGIAKEQKRDEKRIGDIIRLRREGTDKSLLRIIDVLNTENLNCNSIEKSSIVIGIGRGVKEKKVYLIIKELAKLLNAEIGFTRPASENDWADKNNLIGQTGISLNCNVYLAFGISGALQHVSGILNCNTIIAVNNDKNAGIFNYATYGIVGDNESVAKNLISIIKKLTNRYGHFCC</sequence>
<dbReference type="Pfam" id="PF01012">
    <property type="entry name" value="ETF"/>
    <property type="match status" value="1"/>
</dbReference>
<dbReference type="InterPro" id="IPR014729">
    <property type="entry name" value="Rossmann-like_a/b/a_fold"/>
</dbReference>
<dbReference type="RefSeq" id="WP_171003536.1">
    <property type="nucleotide sequence ID" value="NZ_CP061336.1"/>
</dbReference>
<evidence type="ECO:0000256" key="3">
    <source>
        <dbReference type="PIRSR" id="PIRSR000089-1"/>
    </source>
</evidence>
<accession>A0A7H1VLI5</accession>
<dbReference type="GO" id="GO:0050660">
    <property type="term" value="F:flavin adenine dinucleotide binding"/>
    <property type="evidence" value="ECO:0007669"/>
    <property type="project" value="InterPro"/>
</dbReference>
<dbReference type="InterPro" id="IPR014731">
    <property type="entry name" value="ETF_asu_C"/>
</dbReference>